<feature type="domain" description="Dilute" evidence="2">
    <location>
        <begin position="157"/>
        <end position="442"/>
    </location>
</feature>
<feature type="coiled-coil region" evidence="1">
    <location>
        <begin position="39"/>
        <end position="66"/>
    </location>
</feature>
<dbReference type="WBParaSite" id="PSAMB.scaffold6912size8596.g29321.t1">
    <property type="protein sequence ID" value="PSAMB.scaffold6912size8596.g29321.t1"/>
    <property type="gene ID" value="PSAMB.scaffold6912size8596.g29321"/>
</dbReference>
<dbReference type="PANTHER" id="PTHR16027">
    <property type="entry name" value="DILUTE DOMAIN-CONTAINING PROTEIN YPR089W"/>
    <property type="match status" value="1"/>
</dbReference>
<organism evidence="3 4">
    <name type="scientific">Plectus sambesii</name>
    <dbReference type="NCBI Taxonomy" id="2011161"/>
    <lineage>
        <taxon>Eukaryota</taxon>
        <taxon>Metazoa</taxon>
        <taxon>Ecdysozoa</taxon>
        <taxon>Nematoda</taxon>
        <taxon>Chromadorea</taxon>
        <taxon>Plectida</taxon>
        <taxon>Plectina</taxon>
        <taxon>Plectoidea</taxon>
        <taxon>Plectidae</taxon>
        <taxon>Plectus</taxon>
    </lineage>
</organism>
<evidence type="ECO:0000313" key="4">
    <source>
        <dbReference type="WBParaSite" id="PSAMB.scaffold6912size8596.g29321.t1"/>
    </source>
</evidence>
<name>A0A914X7X5_9BILA</name>
<dbReference type="PANTHER" id="PTHR16027:SF6">
    <property type="entry name" value="DILUTE DOMAIN-CONTAINING PROTEIN"/>
    <property type="match status" value="1"/>
</dbReference>
<dbReference type="PROSITE" id="PS51126">
    <property type="entry name" value="DILUTE"/>
    <property type="match status" value="1"/>
</dbReference>
<dbReference type="Pfam" id="PF01843">
    <property type="entry name" value="DIL"/>
    <property type="match status" value="1"/>
</dbReference>
<sequence>MTDIPPPGFYHLSFQDEDLTPPDDTPSDDALQTIVHGELNRLVSENMTLQNRIDRQTNELMEARAQLRGYSGVGNLTLESTTDSEIVRLESLRKEDVEHSALLEVFNVPEFCRILVCDLKPRLARLLTPCLPSYLMLTGYRFQDHAKDEAGLTGLFNTLHVALKDTVARSHDLDVLAMWLVNSWRLLNLLRQYSGENQTEWGAGNTEKQKGHCIQNFDLAPFREKLRARVEECYQNFMKRAVEPVLSPKIVPGILQHESSQELQLTASTTTNGAGQNGLSRQSSKDHVSLRALDDLIALLGFVHSKLGVFGADPVLLGQVFGQITSWTCALALNHLMFRKELCNFEKAIQIKHNVTEIQSWLHEKGLGEFRETLEPLVQASHLLQSKKDESNLDTLTGEMTSKLKPKQIIALLQHYAPSDGFEERRLPAEFLAKVSERLATERSNIDEESPIMMGTYLTPFDTTPFIHSDYRLESISLPTCLHLQNVARLL</sequence>
<reference evidence="4" key="1">
    <citation type="submission" date="2022-11" db="UniProtKB">
        <authorList>
            <consortium name="WormBaseParasite"/>
        </authorList>
    </citation>
    <scope>IDENTIFICATION</scope>
</reference>
<proteinExistence type="predicted"/>
<protein>
    <submittedName>
        <fullName evidence="4">Dilute domain-containing protein</fullName>
    </submittedName>
</protein>
<evidence type="ECO:0000313" key="3">
    <source>
        <dbReference type="Proteomes" id="UP000887566"/>
    </source>
</evidence>
<dbReference type="AlphaFoldDB" id="A0A914X7X5"/>
<dbReference type="Proteomes" id="UP000887566">
    <property type="component" value="Unplaced"/>
</dbReference>
<accession>A0A914X7X5</accession>
<dbReference type="SMART" id="SM01132">
    <property type="entry name" value="DIL"/>
    <property type="match status" value="1"/>
</dbReference>
<dbReference type="InterPro" id="IPR002710">
    <property type="entry name" value="Dilute_dom"/>
</dbReference>
<dbReference type="CDD" id="cd15470">
    <property type="entry name" value="Myo5_CBD"/>
    <property type="match status" value="1"/>
</dbReference>
<dbReference type="GO" id="GO:0051020">
    <property type="term" value="F:GTPase binding"/>
    <property type="evidence" value="ECO:0007669"/>
    <property type="project" value="TreeGrafter"/>
</dbReference>
<keyword evidence="3" id="KW-1185">Reference proteome</keyword>
<keyword evidence="1" id="KW-0175">Coiled coil</keyword>
<evidence type="ECO:0000259" key="2">
    <source>
        <dbReference type="PROSITE" id="PS51126"/>
    </source>
</evidence>
<dbReference type="InterPro" id="IPR052072">
    <property type="entry name" value="Vascular_dev_regulator"/>
</dbReference>
<evidence type="ECO:0000256" key="1">
    <source>
        <dbReference type="SAM" id="Coils"/>
    </source>
</evidence>